<dbReference type="InterPro" id="IPR046285">
    <property type="entry name" value="DUF6322"/>
</dbReference>
<proteinExistence type="predicted"/>
<accession>M1TVS4</accession>
<keyword evidence="2" id="KW-1185">Reference proteome</keyword>
<dbReference type="RefSeq" id="YP_007676868.1">
    <property type="nucleotide sequence ID" value="NC_020872.1"/>
</dbReference>
<reference evidence="1 2" key="1">
    <citation type="submission" date="2010-03" db="EMBL/GenBank/DDBJ databases">
        <title>The Genome Sequence of Cyanophage P-SSP9.</title>
        <authorList>
            <consortium name="The Broad Institute Genome Sequencing Platform"/>
            <person name="Henn M.R."/>
            <person name="Sullivan M.S."/>
            <person name="Osburne M.S."/>
            <person name="Levin J."/>
            <person name="Malboeuf C."/>
            <person name="Casali M."/>
            <person name="Russ C."/>
            <person name="Lennon N."/>
            <person name="Erlich R."/>
            <person name="Young S.K."/>
            <person name="Koehrsen M."/>
            <person name="Yandava C."/>
            <person name="Zeng Q."/>
            <person name="Alvarado L."/>
            <person name="Anderson S."/>
            <person name="Berlin A."/>
            <person name="Borenstein D."/>
            <person name="Chen Z."/>
            <person name="Engels R."/>
            <person name="Freedman E."/>
            <person name="Gellesch M."/>
            <person name="Goldberg J."/>
            <person name="Green L."/>
            <person name="Griggs A."/>
            <person name="Gujja S."/>
            <person name="Heiman D."/>
            <person name="Hepburn T."/>
            <person name="Howarth C."/>
            <person name="Jen D."/>
            <person name="Larson L."/>
            <person name="Lewis B."/>
            <person name="Mehta T."/>
            <person name="Park D."/>
            <person name="Pearson M."/>
            <person name="Roberts A."/>
            <person name="Ryan E."/>
            <person name="Saif S."/>
            <person name="Shea T."/>
            <person name="Shenoy N."/>
            <person name="Sisk P."/>
            <person name="Stolte C."/>
            <person name="Sykes S."/>
            <person name="Walk T."/>
            <person name="White J."/>
            <person name="Yu Q."/>
            <person name="Coleman M.L."/>
            <person name="Huang K.H."/>
            <person name="Weigele P.R."/>
            <person name="DeFrancesco A.S."/>
            <person name="Kern S.E."/>
            <person name="Thompson L.R."/>
            <person name="Fu R."/>
            <person name="Hombeck B."/>
            <person name="Chisholm S.W."/>
            <person name="Haas B."/>
            <person name="Nusbaum C."/>
            <person name="Galagan J."/>
            <person name="Birren B."/>
        </authorList>
    </citation>
    <scope>NUCLEOTIDE SEQUENCE [LARGE SCALE GENOMIC DNA]</scope>
    <source>
        <strain evidence="1 2">P-SSP9</strain>
    </source>
</reference>
<dbReference type="GeneID" id="15013332"/>
<dbReference type="OrthoDB" id="38895at10239"/>
<dbReference type="Proteomes" id="UP000202740">
    <property type="component" value="Segment"/>
</dbReference>
<dbReference type="Pfam" id="PF19847">
    <property type="entry name" value="DUF6322"/>
    <property type="match status" value="1"/>
</dbReference>
<gene>
    <name evidence="1" type="ORF">CYYG_00022</name>
</gene>
<dbReference type="KEGG" id="vg:15013332"/>
<organism evidence="1 2">
    <name type="scientific">Cyanophage SS120-1</name>
    <dbReference type="NCBI Taxonomy" id="616674"/>
    <lineage>
        <taxon>Viruses</taxon>
        <taxon>Duplodnaviria</taxon>
        <taxon>Heunggongvirae</taxon>
        <taxon>Uroviricota</taxon>
        <taxon>Caudoviricetes</taxon>
        <taxon>Autographivirales</taxon>
        <taxon>Banchanvirus</taxon>
        <taxon>Banchanvirus SS1201</taxon>
    </lineage>
</organism>
<protein>
    <submittedName>
        <fullName evidence="1">Uncharacterized protein</fullName>
    </submittedName>
</protein>
<evidence type="ECO:0000313" key="2">
    <source>
        <dbReference type="Proteomes" id="UP000202740"/>
    </source>
</evidence>
<name>M1TVS4_9CAUD</name>
<evidence type="ECO:0000313" key="1">
    <source>
        <dbReference type="EMBL" id="AGG54524.1"/>
    </source>
</evidence>
<dbReference type="EMBL" id="HQ316584">
    <property type="protein sequence ID" value="AGG54524.1"/>
    <property type="molecule type" value="Genomic_DNA"/>
</dbReference>
<sequence length="118" mass="12977">MKKWLLLLLLVTPTVVRANTITPQFTQGSMQSTTTTTQTIDESIVHDIKGGDYYHWSGNNVTPSGAIRDSNTTFSVDTGATEWQLEIVERSAGTIETITIDRDITTNATTSSYSVFSQ</sequence>